<dbReference type="Pfam" id="PF14412">
    <property type="entry name" value="AHH"/>
    <property type="match status" value="1"/>
</dbReference>
<organism evidence="2 3">
    <name type="scientific">Lihuaxuella thermophila</name>
    <dbReference type="NCBI Taxonomy" id="1173111"/>
    <lineage>
        <taxon>Bacteria</taxon>
        <taxon>Bacillati</taxon>
        <taxon>Bacillota</taxon>
        <taxon>Bacilli</taxon>
        <taxon>Bacillales</taxon>
        <taxon>Thermoactinomycetaceae</taxon>
        <taxon>Lihuaxuella</taxon>
    </lineage>
</organism>
<keyword evidence="1" id="KW-0812">Transmembrane</keyword>
<dbReference type="InterPro" id="IPR032871">
    <property type="entry name" value="AHH_dom_containing"/>
</dbReference>
<dbReference type="EMBL" id="FOCQ01000002">
    <property type="protein sequence ID" value="SEM83707.1"/>
    <property type="molecule type" value="Genomic_DNA"/>
</dbReference>
<dbReference type="InterPro" id="IPR026898">
    <property type="entry name" value="PrsW"/>
</dbReference>
<feature type="transmembrane region" description="Helical" evidence="1">
    <location>
        <begin position="50"/>
        <end position="68"/>
    </location>
</feature>
<evidence type="ECO:0000256" key="1">
    <source>
        <dbReference type="SAM" id="Phobius"/>
    </source>
</evidence>
<dbReference type="GO" id="GO:0008233">
    <property type="term" value="F:peptidase activity"/>
    <property type="evidence" value="ECO:0007669"/>
    <property type="project" value="InterPro"/>
</dbReference>
<keyword evidence="1" id="KW-0472">Membrane</keyword>
<feature type="transmembrane region" description="Helical" evidence="1">
    <location>
        <begin position="431"/>
        <end position="457"/>
    </location>
</feature>
<evidence type="ECO:0000313" key="2">
    <source>
        <dbReference type="EMBL" id="SEM83707.1"/>
    </source>
</evidence>
<keyword evidence="3" id="KW-1185">Reference proteome</keyword>
<sequence length="658" mass="75320">MLNGLREWGKIIAKIPEKYPILVKLYVIFSWLSIFALIYSLIFIEDSRKIFIQFLWSYYVLWQFFILARSKTLPWKIYIRFFLAGVWLVAPLVVLFMTGIHRITGGEPHDLWSQAVVTPFIEESFKLLPLFFFLLLFQRAKTMSLADFALIGAATGAGFQFVEETLRRLANNGIFSEIFGYSSSLLSGGDVIHWELFTLFPGYFEENLFPVRMSVSHAVATALVALAIGSAVRLRSKTGSVSYSIPFFFFLWCFLDHSALNSFDKFDEWVYEIHDWIGNGYYTKPVFLLFLLIAIIYDYIKLNSIRTKLPLLEREYVIEPVREFFDLFFSLLGDRKRYKYLLVFYRDRRELGFRYLYGNPGDYTEIEKLKIRTAEFQKQLAVMLTLLLILSVSLSGAVVSMIQAVHDPACLACVFEDIGDWWNGLDTVDQLMIIGSLIALSLLFTGPWGAITFGLAAGDVLGMAGEFGTFLRNPRAWLAGLARMGPQEALAFGIEAGLSRIPEVRIGKKIGNKLEDYIYRLVRDSSGNILRGQSSTLATRLKQAGEPKPRPWYAAHHIVPGNESFNADAVAARRIFDRLMLDPSRTYTHLDDPINAAINGVWLPQRRGIGTEAYHPEIHTDVYYAELHRRLRAVTSKEELIDVLQEIKEELQQNIFPY</sequence>
<reference evidence="2 3" key="1">
    <citation type="submission" date="2016-10" db="EMBL/GenBank/DDBJ databases">
        <authorList>
            <person name="de Groot N.N."/>
        </authorList>
    </citation>
    <scope>NUCLEOTIDE SEQUENCE [LARGE SCALE GENOMIC DNA]</scope>
    <source>
        <strain evidence="2 3">DSM 46701</strain>
    </source>
</reference>
<dbReference type="Proteomes" id="UP000199695">
    <property type="component" value="Unassembled WGS sequence"/>
</dbReference>
<feature type="transmembrane region" description="Helical" evidence="1">
    <location>
        <begin position="21"/>
        <end position="44"/>
    </location>
</feature>
<proteinExistence type="predicted"/>
<feature type="transmembrane region" description="Helical" evidence="1">
    <location>
        <begin position="120"/>
        <end position="137"/>
    </location>
</feature>
<dbReference type="AlphaFoldDB" id="A0A1H8BP82"/>
<dbReference type="Pfam" id="PF13367">
    <property type="entry name" value="PrsW-protease"/>
    <property type="match status" value="1"/>
</dbReference>
<dbReference type="OrthoDB" id="2986766at2"/>
<keyword evidence="1" id="KW-1133">Transmembrane helix</keyword>
<name>A0A1H8BP82_9BACL</name>
<feature type="transmembrane region" description="Helical" evidence="1">
    <location>
        <begin position="380"/>
        <end position="402"/>
    </location>
</feature>
<gene>
    <name evidence="2" type="ORF">SAMN05444955_102252</name>
</gene>
<feature type="transmembrane region" description="Helical" evidence="1">
    <location>
        <begin position="280"/>
        <end position="300"/>
    </location>
</feature>
<protein>
    <submittedName>
        <fullName evidence="2">A nuclease family of the HNH/ENDO VII superfamily with conserved AHH</fullName>
    </submittedName>
</protein>
<accession>A0A1H8BP82</accession>
<evidence type="ECO:0000313" key="3">
    <source>
        <dbReference type="Proteomes" id="UP000199695"/>
    </source>
</evidence>
<feature type="transmembrane region" description="Helical" evidence="1">
    <location>
        <begin position="77"/>
        <end position="100"/>
    </location>
</feature>
<feature type="transmembrane region" description="Helical" evidence="1">
    <location>
        <begin position="215"/>
        <end position="234"/>
    </location>
</feature>
<feature type="transmembrane region" description="Helical" evidence="1">
    <location>
        <begin position="241"/>
        <end position="260"/>
    </location>
</feature>